<organism evidence="2 3">
    <name type="scientific">Lucilia cuprina</name>
    <name type="common">Green bottle fly</name>
    <name type="synonym">Australian sheep blowfly</name>
    <dbReference type="NCBI Taxonomy" id="7375"/>
    <lineage>
        <taxon>Eukaryota</taxon>
        <taxon>Metazoa</taxon>
        <taxon>Ecdysozoa</taxon>
        <taxon>Arthropoda</taxon>
        <taxon>Hexapoda</taxon>
        <taxon>Insecta</taxon>
        <taxon>Pterygota</taxon>
        <taxon>Neoptera</taxon>
        <taxon>Endopterygota</taxon>
        <taxon>Diptera</taxon>
        <taxon>Brachycera</taxon>
        <taxon>Muscomorpha</taxon>
        <taxon>Oestroidea</taxon>
        <taxon>Calliphoridae</taxon>
        <taxon>Luciliinae</taxon>
        <taxon>Lucilia</taxon>
    </lineage>
</organism>
<comment type="caution">
    <text evidence="2">The sequence shown here is derived from an EMBL/GenBank/DDBJ whole genome shotgun (WGS) entry which is preliminary data.</text>
</comment>
<accession>A0A0L0BU87</accession>
<sequence length="165" mass="18370">MYMVAPTPATSPPPHTSNNNIVISFYTITSSPLYFVVIFAFATANSSALAPQMRLQPICAVVVADFIIIFVVAIAVIADEADEALYKQCNKIQLFSVTSCILFRLLFVVRLTGWYEYSVVHNSKEWIGFECTTPHNDSSLFIHTYIHMYVYNKTAATLSPSAANE</sequence>
<gene>
    <name evidence="2" type="ORF">FF38_13236</name>
</gene>
<evidence type="ECO:0000313" key="2">
    <source>
        <dbReference type="EMBL" id="KNC23640.1"/>
    </source>
</evidence>
<feature type="transmembrane region" description="Helical" evidence="1">
    <location>
        <begin position="20"/>
        <end position="43"/>
    </location>
</feature>
<keyword evidence="1" id="KW-0812">Transmembrane</keyword>
<proteinExistence type="predicted"/>
<feature type="transmembrane region" description="Helical" evidence="1">
    <location>
        <begin position="90"/>
        <end position="109"/>
    </location>
</feature>
<dbReference type="AlphaFoldDB" id="A0A0L0BU87"/>
<name>A0A0L0BU87_LUCCU</name>
<keyword evidence="1" id="KW-1133">Transmembrane helix</keyword>
<dbReference type="EMBL" id="JRES01001322">
    <property type="protein sequence ID" value="KNC23640.1"/>
    <property type="molecule type" value="Genomic_DNA"/>
</dbReference>
<dbReference type="Proteomes" id="UP000037069">
    <property type="component" value="Unassembled WGS sequence"/>
</dbReference>
<protein>
    <submittedName>
        <fullName evidence="2">Uncharacterized protein</fullName>
    </submittedName>
</protein>
<evidence type="ECO:0000256" key="1">
    <source>
        <dbReference type="SAM" id="Phobius"/>
    </source>
</evidence>
<evidence type="ECO:0000313" key="3">
    <source>
        <dbReference type="Proteomes" id="UP000037069"/>
    </source>
</evidence>
<feature type="transmembrane region" description="Helical" evidence="1">
    <location>
        <begin position="55"/>
        <end position="78"/>
    </location>
</feature>
<keyword evidence="1" id="KW-0472">Membrane</keyword>
<keyword evidence="3" id="KW-1185">Reference proteome</keyword>
<reference evidence="2 3" key="1">
    <citation type="journal article" date="2015" name="Nat. Commun.">
        <title>Lucilia cuprina genome unlocks parasitic fly biology to underpin future interventions.</title>
        <authorList>
            <person name="Anstead C.A."/>
            <person name="Korhonen P.K."/>
            <person name="Young N.D."/>
            <person name="Hall R.S."/>
            <person name="Jex A.R."/>
            <person name="Murali S.C."/>
            <person name="Hughes D.S."/>
            <person name="Lee S.F."/>
            <person name="Perry T."/>
            <person name="Stroehlein A.J."/>
            <person name="Ansell B.R."/>
            <person name="Breugelmans B."/>
            <person name="Hofmann A."/>
            <person name="Qu J."/>
            <person name="Dugan S."/>
            <person name="Lee S.L."/>
            <person name="Chao H."/>
            <person name="Dinh H."/>
            <person name="Han Y."/>
            <person name="Doddapaneni H.V."/>
            <person name="Worley K.C."/>
            <person name="Muzny D.M."/>
            <person name="Ioannidis P."/>
            <person name="Waterhouse R.M."/>
            <person name="Zdobnov E.M."/>
            <person name="James P.J."/>
            <person name="Bagnall N.H."/>
            <person name="Kotze A.C."/>
            <person name="Gibbs R.A."/>
            <person name="Richards S."/>
            <person name="Batterham P."/>
            <person name="Gasser R.B."/>
        </authorList>
    </citation>
    <scope>NUCLEOTIDE SEQUENCE [LARGE SCALE GENOMIC DNA]</scope>
    <source>
        <strain evidence="2 3">LS</strain>
        <tissue evidence="2">Full body</tissue>
    </source>
</reference>